<sequence>MQNGPISSPGRTTRYNCCRLQPREDVHIQITSAEHSIRTSQRFPARSRSSKPEQCFASPSRMCHVFSFATPSSTGFSSDNIGKFSFASIQAASSFSDSFPQIFGTTPSIPRLVPCAIYQDPYFCLTRDADVKLKYPKPTVLHSKFFPSSKAQTKMSASDPLPTSGSS</sequence>
<dbReference type="InterPro" id="IPR014729">
    <property type="entry name" value="Rossmann-like_a/b/a_fold"/>
</dbReference>
<evidence type="ECO:0000313" key="2">
    <source>
        <dbReference type="EMBL" id="KZT20292.1"/>
    </source>
</evidence>
<dbReference type="GO" id="GO:0004830">
    <property type="term" value="F:tryptophan-tRNA ligase activity"/>
    <property type="evidence" value="ECO:0007669"/>
    <property type="project" value="TreeGrafter"/>
</dbReference>
<dbReference type="PANTHER" id="PTHR10055:SF1">
    <property type="entry name" value="TRYPTOPHAN--TRNA LIGASE, CYTOPLASMIC"/>
    <property type="match status" value="1"/>
</dbReference>
<dbReference type="AlphaFoldDB" id="A0A165NYM4"/>
<dbReference type="InParanoid" id="A0A165NYM4"/>
<dbReference type="PANTHER" id="PTHR10055">
    <property type="entry name" value="TRYPTOPHANYL-TRNA SYNTHETASE"/>
    <property type="match status" value="1"/>
</dbReference>
<keyword evidence="3" id="KW-1185">Reference proteome</keyword>
<proteinExistence type="predicted"/>
<dbReference type="Gene3D" id="3.40.50.620">
    <property type="entry name" value="HUPs"/>
    <property type="match status" value="1"/>
</dbReference>
<dbReference type="Proteomes" id="UP000076761">
    <property type="component" value="Unassembled WGS sequence"/>
</dbReference>
<dbReference type="GO" id="GO:0005737">
    <property type="term" value="C:cytoplasm"/>
    <property type="evidence" value="ECO:0007669"/>
    <property type="project" value="TreeGrafter"/>
</dbReference>
<dbReference type="OrthoDB" id="10261385at2759"/>
<dbReference type="EMBL" id="KV425623">
    <property type="protein sequence ID" value="KZT20292.1"/>
    <property type="molecule type" value="Genomic_DNA"/>
</dbReference>
<protein>
    <recommendedName>
        <fullName evidence="1">Tryptophanyl-tRNA synthetase</fullName>
    </recommendedName>
</protein>
<organism evidence="2 3">
    <name type="scientific">Neolentinus lepideus HHB14362 ss-1</name>
    <dbReference type="NCBI Taxonomy" id="1314782"/>
    <lineage>
        <taxon>Eukaryota</taxon>
        <taxon>Fungi</taxon>
        <taxon>Dikarya</taxon>
        <taxon>Basidiomycota</taxon>
        <taxon>Agaricomycotina</taxon>
        <taxon>Agaricomycetes</taxon>
        <taxon>Gloeophyllales</taxon>
        <taxon>Gloeophyllaceae</taxon>
        <taxon>Neolentinus</taxon>
    </lineage>
</organism>
<dbReference type="STRING" id="1314782.A0A165NYM4"/>
<name>A0A165NYM4_9AGAM</name>
<evidence type="ECO:0000256" key="1">
    <source>
        <dbReference type="ARBA" id="ARBA00030268"/>
    </source>
</evidence>
<dbReference type="GO" id="GO:0006436">
    <property type="term" value="P:tryptophanyl-tRNA aminoacylation"/>
    <property type="evidence" value="ECO:0007669"/>
    <property type="project" value="TreeGrafter"/>
</dbReference>
<reference evidence="2 3" key="1">
    <citation type="journal article" date="2016" name="Mol. Biol. Evol.">
        <title>Comparative Genomics of Early-Diverging Mushroom-Forming Fungi Provides Insights into the Origins of Lignocellulose Decay Capabilities.</title>
        <authorList>
            <person name="Nagy L.G."/>
            <person name="Riley R."/>
            <person name="Tritt A."/>
            <person name="Adam C."/>
            <person name="Daum C."/>
            <person name="Floudas D."/>
            <person name="Sun H."/>
            <person name="Yadav J.S."/>
            <person name="Pangilinan J."/>
            <person name="Larsson K.H."/>
            <person name="Matsuura K."/>
            <person name="Barry K."/>
            <person name="Labutti K."/>
            <person name="Kuo R."/>
            <person name="Ohm R.A."/>
            <person name="Bhattacharya S.S."/>
            <person name="Shirouzu T."/>
            <person name="Yoshinaga Y."/>
            <person name="Martin F.M."/>
            <person name="Grigoriev I.V."/>
            <person name="Hibbett D.S."/>
        </authorList>
    </citation>
    <scope>NUCLEOTIDE SEQUENCE [LARGE SCALE GENOMIC DNA]</scope>
    <source>
        <strain evidence="2 3">HHB14362 ss-1</strain>
    </source>
</reference>
<gene>
    <name evidence="2" type="ORF">NEOLEDRAFT_884254</name>
</gene>
<evidence type="ECO:0000313" key="3">
    <source>
        <dbReference type="Proteomes" id="UP000076761"/>
    </source>
</evidence>
<accession>A0A165NYM4</accession>
<dbReference type="SUPFAM" id="SSF52374">
    <property type="entry name" value="Nucleotidylyl transferase"/>
    <property type="match status" value="1"/>
</dbReference>